<protein>
    <submittedName>
        <fullName evidence="1">Uncharacterized protein</fullName>
    </submittedName>
</protein>
<comment type="caution">
    <text evidence="1">The sequence shown here is derived from an EMBL/GenBank/DDBJ whole genome shotgun (WGS) entry which is preliminary data.</text>
</comment>
<evidence type="ECO:0000313" key="2">
    <source>
        <dbReference type="Proteomes" id="UP001060215"/>
    </source>
</evidence>
<proteinExistence type="predicted"/>
<name>A0ACC0HX96_9ERIC</name>
<gene>
    <name evidence="1" type="ORF">LOK49_LG04G00364</name>
</gene>
<sequence>MVAVKDGNENDGGSTWVVDLEKDEKKIISKKSLDSVFTLVSKGVSLESPIGSIEFSLISEIFEDHQLGESAEVNSNFTSQSNLTFSSFYFLMSAKRTVSSVQPDLKSKKSRIQEDYIYILYFHEEGPIGYAMYKIDVSAFSIDENAKNNVRAITSDLNYREPIILGLWSLLRWALEFLR</sequence>
<reference evidence="1 2" key="1">
    <citation type="journal article" date="2022" name="Plant J.">
        <title>Chromosome-level genome of Camellia lanceoleosa provides a valuable resource for understanding genome evolution and self-incompatibility.</title>
        <authorList>
            <person name="Gong W."/>
            <person name="Xiao S."/>
            <person name="Wang L."/>
            <person name="Liao Z."/>
            <person name="Chang Y."/>
            <person name="Mo W."/>
            <person name="Hu G."/>
            <person name="Li W."/>
            <person name="Zhao G."/>
            <person name="Zhu H."/>
            <person name="Hu X."/>
            <person name="Ji K."/>
            <person name="Xiang X."/>
            <person name="Song Q."/>
            <person name="Yuan D."/>
            <person name="Jin S."/>
            <person name="Zhang L."/>
        </authorList>
    </citation>
    <scope>NUCLEOTIDE SEQUENCE [LARGE SCALE GENOMIC DNA]</scope>
    <source>
        <strain evidence="1">SQ_2022a</strain>
    </source>
</reference>
<dbReference type="Proteomes" id="UP001060215">
    <property type="component" value="Chromosome 2"/>
</dbReference>
<dbReference type="EMBL" id="CM045759">
    <property type="protein sequence ID" value="KAI8017659.1"/>
    <property type="molecule type" value="Genomic_DNA"/>
</dbReference>
<organism evidence="1 2">
    <name type="scientific">Camellia lanceoleosa</name>
    <dbReference type="NCBI Taxonomy" id="1840588"/>
    <lineage>
        <taxon>Eukaryota</taxon>
        <taxon>Viridiplantae</taxon>
        <taxon>Streptophyta</taxon>
        <taxon>Embryophyta</taxon>
        <taxon>Tracheophyta</taxon>
        <taxon>Spermatophyta</taxon>
        <taxon>Magnoliopsida</taxon>
        <taxon>eudicotyledons</taxon>
        <taxon>Gunneridae</taxon>
        <taxon>Pentapetalae</taxon>
        <taxon>asterids</taxon>
        <taxon>Ericales</taxon>
        <taxon>Theaceae</taxon>
        <taxon>Camellia</taxon>
    </lineage>
</organism>
<evidence type="ECO:0000313" key="1">
    <source>
        <dbReference type="EMBL" id="KAI8017659.1"/>
    </source>
</evidence>
<accession>A0ACC0HX96</accession>
<keyword evidence="2" id="KW-1185">Reference proteome</keyword>